<proteinExistence type="predicted"/>
<dbReference type="Proteomes" id="UP000199672">
    <property type="component" value="Unassembled WGS sequence"/>
</dbReference>
<name>A0A1I1M0J4_9FLAO</name>
<feature type="transmembrane region" description="Helical" evidence="1">
    <location>
        <begin position="34"/>
        <end position="51"/>
    </location>
</feature>
<evidence type="ECO:0000256" key="1">
    <source>
        <dbReference type="SAM" id="Phobius"/>
    </source>
</evidence>
<organism evidence="2 3">
    <name type="scientific">Flavobacterium phragmitis</name>
    <dbReference type="NCBI Taxonomy" id="739143"/>
    <lineage>
        <taxon>Bacteria</taxon>
        <taxon>Pseudomonadati</taxon>
        <taxon>Bacteroidota</taxon>
        <taxon>Flavobacteriia</taxon>
        <taxon>Flavobacteriales</taxon>
        <taxon>Flavobacteriaceae</taxon>
        <taxon>Flavobacterium</taxon>
    </lineage>
</organism>
<dbReference type="EMBL" id="FOMH01000002">
    <property type="protein sequence ID" value="SFC75210.1"/>
    <property type="molecule type" value="Genomic_DNA"/>
</dbReference>
<keyword evidence="3" id="KW-1185">Reference proteome</keyword>
<feature type="transmembrane region" description="Helical" evidence="1">
    <location>
        <begin position="6"/>
        <end position="22"/>
    </location>
</feature>
<evidence type="ECO:0000313" key="3">
    <source>
        <dbReference type="Proteomes" id="UP000199672"/>
    </source>
</evidence>
<evidence type="ECO:0000313" key="2">
    <source>
        <dbReference type="EMBL" id="SFC75210.1"/>
    </source>
</evidence>
<dbReference type="AlphaFoldDB" id="A0A1I1M0J4"/>
<reference evidence="3" key="1">
    <citation type="submission" date="2016-10" db="EMBL/GenBank/DDBJ databases">
        <authorList>
            <person name="Varghese N."/>
            <person name="Submissions S."/>
        </authorList>
    </citation>
    <scope>NUCLEOTIDE SEQUENCE [LARGE SCALE GENOMIC DNA]</scope>
    <source>
        <strain evidence="3">CGMCC 1.10370</strain>
    </source>
</reference>
<protein>
    <submittedName>
        <fullName evidence="2">Uncharacterized protein</fullName>
    </submittedName>
</protein>
<accession>A0A1I1M0J4</accession>
<sequence>MISGSVFTVAGLLFPANFLLIFKINGVHYLCNNLHLGIILTLVAILFTFLYDLSLKNK</sequence>
<keyword evidence="1" id="KW-0812">Transmembrane</keyword>
<gene>
    <name evidence="2" type="ORF">SAMN05216297_102147</name>
</gene>
<keyword evidence="1" id="KW-1133">Transmembrane helix</keyword>
<keyword evidence="1" id="KW-0472">Membrane</keyword>